<gene>
    <name evidence="1" type="primary">FAA4_5</name>
    <name evidence="1" type="ORF">DSO57_1033390</name>
</gene>
<keyword evidence="2" id="KW-1185">Reference proteome</keyword>
<dbReference type="EMBL" id="QTSX02000262">
    <property type="protein sequence ID" value="KAJ9087437.1"/>
    <property type="molecule type" value="Genomic_DNA"/>
</dbReference>
<protein>
    <submittedName>
        <fullName evidence="1">Long-chain fatty acid-CoA ligase</fullName>
        <ecNumber evidence="1">6.2.1.3</ecNumber>
    </submittedName>
</protein>
<keyword evidence="1" id="KW-0436">Ligase</keyword>
<dbReference type="EC" id="6.2.1.3" evidence="1"/>
<proteinExistence type="predicted"/>
<accession>A0ACC2UM46</accession>
<comment type="caution">
    <text evidence="1">The sequence shown here is derived from an EMBL/GenBank/DDBJ whole genome shotgun (WGS) entry which is preliminary data.</text>
</comment>
<evidence type="ECO:0000313" key="2">
    <source>
        <dbReference type="Proteomes" id="UP001165960"/>
    </source>
</evidence>
<sequence>MAPYCRTFAHSQSEEPDHSPVYRNHATKDSGELFKTLPDGSHTLYHAVQTSIEKHGPNVCFGSRRIVDNIEEIKEVERKVDGEMVKEKKTWKYYQLSPYEWVSFNELGQQLTDLGCAMKHIGLGGDKRLAIFAPTSRYWSTMCHASYTQNICVITVYDTLGAEGLKHGLLECNIPAIFITPEQIGTLTKILCDVPSLAHVILTEPLDTDRSEALLSIRPGLKIYSFDEFMQIGKENPCEHNPPTEDDVCLIMYTSGTTGNPKGVVINHRNIISIASGAHFLINNYLLPESDVYISFLPLAHILAFAVDCYFIYQGIRIAYGNPRTLTDMSVRNCKGDIREAAPTIMVGVPQIFDMIRKGILNKINSSGAVVQSLFDVSMRIKSNFSRFGLPTFLLDALVFKKVREQMGGRLRYAVSGGAPLGDETREFFSNAVCTLFQGYGLTEVCGIAVCCTPDIFRPSNIGQVSPSLEFKLVDVPDVGYFHTSDPPQGELWFRGPPVAMGYFKNEEATKEAFTEDGWFKTGDIVTYHDNGSLSVVDRKKNLAKLANGEYIALERLEMQYKNVLYVQNVCVVANSAKTRPVALVQVGMDAVNHYAKSNGLDKFHDLAEAAASPELRVEVLKAMQAEGKKANFNPSEIIIDCYLTPVEWTADNGLMTTSQKLKRKPLSEEFKGPLEQMYTKF</sequence>
<name>A0ACC2UM46_9FUNG</name>
<dbReference type="Proteomes" id="UP001165960">
    <property type="component" value="Unassembled WGS sequence"/>
</dbReference>
<organism evidence="1 2">
    <name type="scientific">Entomophthora muscae</name>
    <dbReference type="NCBI Taxonomy" id="34485"/>
    <lineage>
        <taxon>Eukaryota</taxon>
        <taxon>Fungi</taxon>
        <taxon>Fungi incertae sedis</taxon>
        <taxon>Zoopagomycota</taxon>
        <taxon>Entomophthoromycotina</taxon>
        <taxon>Entomophthoromycetes</taxon>
        <taxon>Entomophthorales</taxon>
        <taxon>Entomophthoraceae</taxon>
        <taxon>Entomophthora</taxon>
    </lineage>
</organism>
<reference evidence="1" key="1">
    <citation type="submission" date="2022-04" db="EMBL/GenBank/DDBJ databases">
        <title>Genome of the entomopathogenic fungus Entomophthora muscae.</title>
        <authorList>
            <person name="Elya C."/>
            <person name="Lovett B.R."/>
            <person name="Lee E."/>
            <person name="Macias A.M."/>
            <person name="Hajek A.E."/>
            <person name="De Bivort B.L."/>
            <person name="Kasson M.T."/>
            <person name="De Fine Licht H.H."/>
            <person name="Stajich J.E."/>
        </authorList>
    </citation>
    <scope>NUCLEOTIDE SEQUENCE</scope>
    <source>
        <strain evidence="1">Berkeley</strain>
    </source>
</reference>
<evidence type="ECO:0000313" key="1">
    <source>
        <dbReference type="EMBL" id="KAJ9087437.1"/>
    </source>
</evidence>